<keyword evidence="10 11" id="KW-0472">Membrane</keyword>
<keyword evidence="8 11" id="KW-1133">Transmembrane helix</keyword>
<keyword evidence="4" id="KW-1003">Cell membrane</keyword>
<dbReference type="SUPFAM" id="SSF143865">
    <property type="entry name" value="CorA soluble domain-like"/>
    <property type="match status" value="1"/>
</dbReference>
<dbReference type="Pfam" id="PF01544">
    <property type="entry name" value="CorA"/>
    <property type="match status" value="1"/>
</dbReference>
<evidence type="ECO:0000256" key="7">
    <source>
        <dbReference type="ARBA" id="ARBA00022833"/>
    </source>
</evidence>
<evidence type="ECO:0000256" key="9">
    <source>
        <dbReference type="ARBA" id="ARBA00023065"/>
    </source>
</evidence>
<keyword evidence="5" id="KW-0997">Cell inner membrane</keyword>
<dbReference type="GO" id="GO:0015087">
    <property type="term" value="F:cobalt ion transmembrane transporter activity"/>
    <property type="evidence" value="ECO:0007669"/>
    <property type="project" value="TreeGrafter"/>
</dbReference>
<comment type="subcellular location">
    <subcellularLocation>
        <location evidence="1">Cell membrane</location>
        <topology evidence="1">Multi-pass membrane protein</topology>
    </subcellularLocation>
</comment>
<evidence type="ECO:0000313" key="12">
    <source>
        <dbReference type="EMBL" id="SEG66856.1"/>
    </source>
</evidence>
<evidence type="ECO:0000313" key="13">
    <source>
        <dbReference type="Proteomes" id="UP000236721"/>
    </source>
</evidence>
<keyword evidence="3" id="KW-0813">Transport</keyword>
<dbReference type="InterPro" id="IPR045863">
    <property type="entry name" value="CorA_TM1_TM2"/>
</dbReference>
<organism evidence="12 13">
    <name type="scientific">Vibrio hangzhouensis</name>
    <dbReference type="NCBI Taxonomy" id="462991"/>
    <lineage>
        <taxon>Bacteria</taxon>
        <taxon>Pseudomonadati</taxon>
        <taxon>Pseudomonadota</taxon>
        <taxon>Gammaproteobacteria</taxon>
        <taxon>Vibrionales</taxon>
        <taxon>Vibrionaceae</taxon>
        <taxon>Vibrio</taxon>
    </lineage>
</organism>
<evidence type="ECO:0000256" key="1">
    <source>
        <dbReference type="ARBA" id="ARBA00004651"/>
    </source>
</evidence>
<protein>
    <submittedName>
        <fullName evidence="12">Zinc transporter</fullName>
    </submittedName>
</protein>
<dbReference type="PANTHER" id="PTHR46494:SF3">
    <property type="entry name" value="ZINC TRANSPORT PROTEIN ZNTB"/>
    <property type="match status" value="1"/>
</dbReference>
<evidence type="ECO:0000256" key="10">
    <source>
        <dbReference type="ARBA" id="ARBA00023136"/>
    </source>
</evidence>
<dbReference type="GO" id="GO:0015095">
    <property type="term" value="F:magnesium ion transmembrane transporter activity"/>
    <property type="evidence" value="ECO:0007669"/>
    <property type="project" value="TreeGrafter"/>
</dbReference>
<dbReference type="InterPro" id="IPR002523">
    <property type="entry name" value="MgTranspt_CorA/ZnTranspt_ZntB"/>
</dbReference>
<evidence type="ECO:0000256" key="8">
    <source>
        <dbReference type="ARBA" id="ARBA00022989"/>
    </source>
</evidence>
<sequence>MAFHSTNLQGLIHAIQLDGEGGFHLCNDDIAQLWNATETSLWLHFDYSAPDTSEWLLKHSGLNDLALQGLTSESSRPHILKRGNNLLAIFRAINLNPNSDPEDMVSLRIWTDGKRIISTRRRPLISTTEILERLESGEGPKTISQLLIEWLELITEKQEHSIHILEEQALVLEDADFIGDGANYREQVNTLRKACISLRRYLLPQKEALAQLSNLNINWLSELDTLRVKAVLDRQLRCLENIEMIREHSLLMIEELNALDNDKLNRRTYIFTVIAGMFLPLGFFTGLLGINVGGMPGTDSPLAFWIVVALCIGFGLGSLIWAIRNKWL</sequence>
<dbReference type="EMBL" id="FNVG01000029">
    <property type="protein sequence ID" value="SEG66856.1"/>
    <property type="molecule type" value="Genomic_DNA"/>
</dbReference>
<comment type="similarity">
    <text evidence="2">Belongs to the CorA metal ion transporter (MIT) (TC 1.A.35) family.</text>
</comment>
<keyword evidence="6 11" id="KW-0812">Transmembrane</keyword>
<dbReference type="InterPro" id="IPR045861">
    <property type="entry name" value="CorA_cytoplasmic_dom"/>
</dbReference>
<evidence type="ECO:0000256" key="4">
    <source>
        <dbReference type="ARBA" id="ARBA00022475"/>
    </source>
</evidence>
<dbReference type="OrthoDB" id="9803484at2"/>
<evidence type="ECO:0000256" key="2">
    <source>
        <dbReference type="ARBA" id="ARBA00009765"/>
    </source>
</evidence>
<dbReference type="GO" id="GO:0050897">
    <property type="term" value="F:cobalt ion binding"/>
    <property type="evidence" value="ECO:0007669"/>
    <property type="project" value="TreeGrafter"/>
</dbReference>
<feature type="transmembrane region" description="Helical" evidence="11">
    <location>
        <begin position="269"/>
        <end position="290"/>
    </location>
</feature>
<accession>A0A1H6C3A2</accession>
<dbReference type="GO" id="GO:0005886">
    <property type="term" value="C:plasma membrane"/>
    <property type="evidence" value="ECO:0007669"/>
    <property type="project" value="UniProtKB-SubCell"/>
</dbReference>
<keyword evidence="9" id="KW-0406">Ion transport</keyword>
<feature type="transmembrane region" description="Helical" evidence="11">
    <location>
        <begin position="302"/>
        <end position="323"/>
    </location>
</feature>
<dbReference type="Gene3D" id="1.20.58.340">
    <property type="entry name" value="Magnesium transport protein CorA, transmembrane region"/>
    <property type="match status" value="2"/>
</dbReference>
<dbReference type="CDD" id="cd12833">
    <property type="entry name" value="ZntB-like_1"/>
    <property type="match status" value="1"/>
</dbReference>
<evidence type="ECO:0000256" key="3">
    <source>
        <dbReference type="ARBA" id="ARBA00022448"/>
    </source>
</evidence>
<proteinExistence type="inferred from homology"/>
<keyword evidence="7" id="KW-0862">Zinc</keyword>
<dbReference type="Gene3D" id="3.30.460.20">
    <property type="entry name" value="CorA soluble domain-like"/>
    <property type="match status" value="1"/>
</dbReference>
<dbReference type="RefSeq" id="WP_160111390.1">
    <property type="nucleotide sequence ID" value="NZ_FNVG01000029.1"/>
</dbReference>
<dbReference type="PANTHER" id="PTHR46494">
    <property type="entry name" value="CORA FAMILY METAL ION TRANSPORTER (EUROFUNG)"/>
    <property type="match status" value="1"/>
</dbReference>
<keyword evidence="13" id="KW-1185">Reference proteome</keyword>
<reference evidence="13" key="1">
    <citation type="submission" date="2016-10" db="EMBL/GenBank/DDBJ databases">
        <authorList>
            <person name="Varghese N."/>
            <person name="Submissions S."/>
        </authorList>
    </citation>
    <scope>NUCLEOTIDE SEQUENCE [LARGE SCALE GENOMIC DNA]</scope>
    <source>
        <strain evidence="13">CGMCC 1.7062</strain>
    </source>
</reference>
<dbReference type="AlphaFoldDB" id="A0A1H6C3A2"/>
<evidence type="ECO:0000256" key="6">
    <source>
        <dbReference type="ARBA" id="ARBA00022692"/>
    </source>
</evidence>
<dbReference type="SUPFAM" id="SSF144083">
    <property type="entry name" value="Magnesium transport protein CorA, transmembrane region"/>
    <property type="match status" value="1"/>
</dbReference>
<name>A0A1H6C3A2_9VIBR</name>
<dbReference type="GO" id="GO:0000287">
    <property type="term" value="F:magnesium ion binding"/>
    <property type="evidence" value="ECO:0007669"/>
    <property type="project" value="TreeGrafter"/>
</dbReference>
<evidence type="ECO:0000256" key="5">
    <source>
        <dbReference type="ARBA" id="ARBA00022519"/>
    </source>
</evidence>
<evidence type="ECO:0000256" key="11">
    <source>
        <dbReference type="SAM" id="Phobius"/>
    </source>
</evidence>
<gene>
    <name evidence="12" type="ORF">SAMN04488244_12921</name>
</gene>
<dbReference type="Proteomes" id="UP000236721">
    <property type="component" value="Unassembled WGS sequence"/>
</dbReference>